<dbReference type="EMBL" id="JACHNC010000001">
    <property type="protein sequence ID" value="MBB4750085.1"/>
    <property type="molecule type" value="Genomic_DNA"/>
</dbReference>
<dbReference type="RefSeq" id="WP_188122303.1">
    <property type="nucleotide sequence ID" value="NZ_BOMP01000031.1"/>
</dbReference>
<evidence type="ECO:0000313" key="1">
    <source>
        <dbReference type="EMBL" id="MBB4750085.1"/>
    </source>
</evidence>
<proteinExistence type="predicted"/>
<sequence length="158" mass="17732">MSADIDEELAPIIEVIWRLGWTTWTCCQNAGESNAGWPKKLPHMAPVVAAQLGWAYIDFPVDDGVAFLTALAQAGPRDAFYLRMTHWAAPDAWHVNAKPKDRAAFDQSQESQFGFHLLLVRFPSYDRPEILRRLLAYEAGQLIDPGPIDRSSMNPVQP</sequence>
<name>A0A7W7HGG2_9ACTN</name>
<dbReference type="Proteomes" id="UP000590511">
    <property type="component" value="Unassembled WGS sequence"/>
</dbReference>
<protein>
    <submittedName>
        <fullName evidence="1">Uncharacterized protein</fullName>
    </submittedName>
</protein>
<accession>A0A7W7HGG2</accession>
<dbReference type="AlphaFoldDB" id="A0A7W7HGG2"/>
<organism evidence="1 2">
    <name type="scientific">Actinoplanes lobatus</name>
    <dbReference type="NCBI Taxonomy" id="113568"/>
    <lineage>
        <taxon>Bacteria</taxon>
        <taxon>Bacillati</taxon>
        <taxon>Actinomycetota</taxon>
        <taxon>Actinomycetes</taxon>
        <taxon>Micromonosporales</taxon>
        <taxon>Micromonosporaceae</taxon>
        <taxon>Actinoplanes</taxon>
    </lineage>
</organism>
<evidence type="ECO:0000313" key="2">
    <source>
        <dbReference type="Proteomes" id="UP000590511"/>
    </source>
</evidence>
<reference evidence="1 2" key="1">
    <citation type="submission" date="2020-08" db="EMBL/GenBank/DDBJ databases">
        <title>Sequencing the genomes of 1000 actinobacteria strains.</title>
        <authorList>
            <person name="Klenk H.-P."/>
        </authorList>
    </citation>
    <scope>NUCLEOTIDE SEQUENCE [LARGE SCALE GENOMIC DNA]</scope>
    <source>
        <strain evidence="1 2">DSM 43150</strain>
    </source>
</reference>
<gene>
    <name evidence="1" type="ORF">BJ964_004246</name>
</gene>
<comment type="caution">
    <text evidence="1">The sequence shown here is derived from an EMBL/GenBank/DDBJ whole genome shotgun (WGS) entry which is preliminary data.</text>
</comment>